<dbReference type="PANTHER" id="PTHR10188:SF8">
    <property type="entry name" value="THREONINE ASPARTASE 1"/>
    <property type="match status" value="1"/>
</dbReference>
<dbReference type="InterPro" id="IPR000246">
    <property type="entry name" value="Peptidase_T2"/>
</dbReference>
<dbReference type="Gene3D" id="3.60.20.30">
    <property type="entry name" value="(Glycosyl)asparaginase"/>
    <property type="match status" value="1"/>
</dbReference>
<dbReference type="Pfam" id="PF01112">
    <property type="entry name" value="Asparaginase_2"/>
    <property type="match status" value="2"/>
</dbReference>
<feature type="active site" description="Nucleophile" evidence="1">
    <location>
        <position position="273"/>
    </location>
</feature>
<dbReference type="GO" id="GO:0051604">
    <property type="term" value="P:protein maturation"/>
    <property type="evidence" value="ECO:0007669"/>
    <property type="project" value="TreeGrafter"/>
</dbReference>
<comment type="caution">
    <text evidence="3">The sequence shown here is derived from an EMBL/GenBank/DDBJ whole genome shotgun (WGS) entry which is preliminary data.</text>
</comment>
<dbReference type="GO" id="GO:0004298">
    <property type="term" value="F:threonine-type endopeptidase activity"/>
    <property type="evidence" value="ECO:0007669"/>
    <property type="project" value="InterPro"/>
</dbReference>
<evidence type="ECO:0000313" key="4">
    <source>
        <dbReference type="Proteomes" id="UP001146351"/>
    </source>
</evidence>
<reference evidence="3" key="2">
    <citation type="journal article" date="2023" name="IMA Fungus">
        <title>Comparative genomic study of the Penicillium genus elucidates a diverse pangenome and 15 lateral gene transfer events.</title>
        <authorList>
            <person name="Petersen C."/>
            <person name="Sorensen T."/>
            <person name="Nielsen M.R."/>
            <person name="Sondergaard T.E."/>
            <person name="Sorensen J.L."/>
            <person name="Fitzpatrick D.A."/>
            <person name="Frisvad J.C."/>
            <person name="Nielsen K.L."/>
        </authorList>
    </citation>
    <scope>NUCLEOTIDE SEQUENCE</scope>
    <source>
        <strain evidence="3">IBT 21917</strain>
    </source>
</reference>
<dbReference type="SUPFAM" id="SSF56235">
    <property type="entry name" value="N-terminal nucleophile aminohydrolases (Ntn hydrolases)"/>
    <property type="match status" value="1"/>
</dbReference>
<evidence type="ECO:0000256" key="2">
    <source>
        <dbReference type="PIRSR" id="PIRSR600246-3"/>
    </source>
</evidence>
<dbReference type="CDD" id="cd04514">
    <property type="entry name" value="Taspase1_like"/>
    <property type="match status" value="1"/>
</dbReference>
<name>A0A9W9I3F2_9EURO</name>
<sequence>MPRVKQQEDLIAIFVHAGAGFHSEENEKAHLDIYYFQSCDLRHGFPSVRWISRRCGRGSPHHPRRCPLTNAGYGSNLNEQGNVECDASIVDHFGRSGAVGAVPNIRNPSVLARKIYDRAHLTDGISRIPPSLLVGEGATDFAWEQGIPVVPNDDLVSPHAHLRWKNWCQELAEFEKSRASNDNAWIRYPPVPLSTRLAHAVAAYDQGNFEADSFQAGVLDPMQVETSKELDGLVPNETSTECETLHFDTPGAQSLCDIDMPTQDTGYDAISDTVGAIAIDKYGNIAAGSSSGGIGMKHRGRVGPAALIGIGTHVMPIDPTDPEQTTVATVTSGTGEHIASSLAAQTCAMRLYFGQRKGDAGKSEPVTEEEAMREMIIREFIGHPAVANSEYDGSLGILAVKKTVDGIGVYFAHNTDSFALASMCNGYDLKPQCLMSRSPAKGIVAQGGLMFRPFCFYNGTKRKMSNDTNEDE</sequence>
<dbReference type="FunFam" id="3.60.20.30:FF:000007">
    <property type="entry name" value="Similar to threonine aspartase"/>
    <property type="match status" value="1"/>
</dbReference>
<dbReference type="PANTHER" id="PTHR10188">
    <property type="entry name" value="L-ASPARAGINASE"/>
    <property type="match status" value="1"/>
</dbReference>
<gene>
    <name evidence="3" type="ORF">N7492_006065</name>
</gene>
<accession>A0A9W9I3F2</accession>
<feature type="site" description="Cleavage; by autolysis" evidence="2">
    <location>
        <begin position="272"/>
        <end position="273"/>
    </location>
</feature>
<dbReference type="InterPro" id="IPR037464">
    <property type="entry name" value="Taspase1"/>
</dbReference>
<dbReference type="InterPro" id="IPR029055">
    <property type="entry name" value="Ntn_hydrolases_N"/>
</dbReference>
<dbReference type="OrthoDB" id="77601at2759"/>
<reference evidence="3" key="1">
    <citation type="submission" date="2022-11" db="EMBL/GenBank/DDBJ databases">
        <authorList>
            <person name="Petersen C."/>
        </authorList>
    </citation>
    <scope>NUCLEOTIDE SEQUENCE</scope>
    <source>
        <strain evidence="3">IBT 21917</strain>
    </source>
</reference>
<dbReference type="EMBL" id="JAPQKO010000004">
    <property type="protein sequence ID" value="KAJ5165769.1"/>
    <property type="molecule type" value="Genomic_DNA"/>
</dbReference>
<proteinExistence type="predicted"/>
<keyword evidence="4" id="KW-1185">Reference proteome</keyword>
<evidence type="ECO:0000313" key="3">
    <source>
        <dbReference type="EMBL" id="KAJ5165769.1"/>
    </source>
</evidence>
<organism evidence="3 4">
    <name type="scientific">Penicillium capsulatum</name>
    <dbReference type="NCBI Taxonomy" id="69766"/>
    <lineage>
        <taxon>Eukaryota</taxon>
        <taxon>Fungi</taxon>
        <taxon>Dikarya</taxon>
        <taxon>Ascomycota</taxon>
        <taxon>Pezizomycotina</taxon>
        <taxon>Eurotiomycetes</taxon>
        <taxon>Eurotiomycetidae</taxon>
        <taxon>Eurotiales</taxon>
        <taxon>Aspergillaceae</taxon>
        <taxon>Penicillium</taxon>
    </lineage>
</organism>
<protein>
    <recommendedName>
        <fullName evidence="5">Asparaginase</fullName>
    </recommendedName>
</protein>
<dbReference type="Proteomes" id="UP001146351">
    <property type="component" value="Unassembled WGS sequence"/>
</dbReference>
<evidence type="ECO:0008006" key="5">
    <source>
        <dbReference type="Google" id="ProtNLM"/>
    </source>
</evidence>
<dbReference type="GO" id="GO:0005737">
    <property type="term" value="C:cytoplasm"/>
    <property type="evidence" value="ECO:0007669"/>
    <property type="project" value="TreeGrafter"/>
</dbReference>
<evidence type="ECO:0000256" key="1">
    <source>
        <dbReference type="PIRSR" id="PIRSR600246-1"/>
    </source>
</evidence>
<dbReference type="AlphaFoldDB" id="A0A9W9I3F2"/>